<protein>
    <submittedName>
        <fullName evidence="3">ATP-binding protein</fullName>
    </submittedName>
</protein>
<reference evidence="3" key="2">
    <citation type="journal article" date="2021" name="PeerJ">
        <title>Extensive microbial diversity within the chicken gut microbiome revealed by metagenomics and culture.</title>
        <authorList>
            <person name="Gilroy R."/>
            <person name="Ravi A."/>
            <person name="Getino M."/>
            <person name="Pursley I."/>
            <person name="Horton D.L."/>
            <person name="Alikhan N.F."/>
            <person name="Baker D."/>
            <person name="Gharbi K."/>
            <person name="Hall N."/>
            <person name="Watson M."/>
            <person name="Adriaenssens E.M."/>
            <person name="Foster-Nyarko E."/>
            <person name="Jarju S."/>
            <person name="Secka A."/>
            <person name="Antonio M."/>
            <person name="Oren A."/>
            <person name="Chaudhuri R.R."/>
            <person name="La Ragione R."/>
            <person name="Hildebrand F."/>
            <person name="Pallen M.J."/>
        </authorList>
    </citation>
    <scope>NUCLEOTIDE SEQUENCE</scope>
    <source>
        <strain evidence="3">G3-3990</strain>
    </source>
</reference>
<dbReference type="PANTHER" id="PTHR33295">
    <property type="entry name" value="ATPASE"/>
    <property type="match status" value="1"/>
</dbReference>
<dbReference type="PANTHER" id="PTHR33295:SF7">
    <property type="entry name" value="ATPASE"/>
    <property type="match status" value="1"/>
</dbReference>
<gene>
    <name evidence="3" type="ORF">IAA73_05125</name>
</gene>
<dbReference type="Pfam" id="PF13635">
    <property type="entry name" value="DUF4143"/>
    <property type="match status" value="1"/>
</dbReference>
<feature type="domain" description="AAA" evidence="1">
    <location>
        <begin position="24"/>
        <end position="158"/>
    </location>
</feature>
<accession>A0A9D9HTQ3</accession>
<evidence type="ECO:0000313" key="3">
    <source>
        <dbReference type="EMBL" id="MBO8459701.1"/>
    </source>
</evidence>
<name>A0A9D9HTQ3_9BACT</name>
<dbReference type="EMBL" id="JADIMG010000052">
    <property type="protein sequence ID" value="MBO8459701.1"/>
    <property type="molecule type" value="Genomic_DNA"/>
</dbReference>
<evidence type="ECO:0000313" key="4">
    <source>
        <dbReference type="Proteomes" id="UP000823641"/>
    </source>
</evidence>
<dbReference type="Pfam" id="PF13173">
    <property type="entry name" value="AAA_14"/>
    <property type="match status" value="1"/>
</dbReference>
<dbReference type="InterPro" id="IPR027417">
    <property type="entry name" value="P-loop_NTPase"/>
</dbReference>
<evidence type="ECO:0000259" key="2">
    <source>
        <dbReference type="Pfam" id="PF13635"/>
    </source>
</evidence>
<dbReference type="InterPro" id="IPR041682">
    <property type="entry name" value="AAA_14"/>
</dbReference>
<dbReference type="SUPFAM" id="SSF52540">
    <property type="entry name" value="P-loop containing nucleoside triphosphate hydrolases"/>
    <property type="match status" value="1"/>
</dbReference>
<comment type="caution">
    <text evidence="3">The sequence shown here is derived from an EMBL/GenBank/DDBJ whole genome shotgun (WGS) entry which is preliminary data.</text>
</comment>
<keyword evidence="3" id="KW-0067">ATP-binding</keyword>
<dbReference type="Proteomes" id="UP000823641">
    <property type="component" value="Unassembled WGS sequence"/>
</dbReference>
<organism evidence="3 4">
    <name type="scientific">Candidatus Gallipaludibacter merdavium</name>
    <dbReference type="NCBI Taxonomy" id="2840839"/>
    <lineage>
        <taxon>Bacteria</taxon>
        <taxon>Pseudomonadati</taxon>
        <taxon>Bacteroidota</taxon>
        <taxon>Bacteroidia</taxon>
        <taxon>Bacteroidales</taxon>
        <taxon>Candidatus Gallipaludibacter</taxon>
    </lineage>
</organism>
<sequence length="454" mass="52807">MSERVFKRKIYARMLQWKKESDGNTALLLKGARRIGKSTIVEEFAKREYSSYILIDFSLVDASVKELFHQLSDLNYFFLRLQSLYSTSLHHRKSVIIFDEVQLYPPARQAIKHLVKDGRYDYIETGSLLSIKKNIKDILIPSEETRISMYPLDYEEFLWAIGKDNVMDLIRYSYQHQKPLGDAVNRDLMRDFRLYVLIGGMPQAINAYLAKNDFAAVDAVKRSILELYIDDFRKVDPSGKASRLFFSIPAELSRNTMRYKIGSVLENETASRLSEVLMDMADSMTVNFAYHANDPHVGMALHADYNKFKMFLNDTGLFVTLAFMDKDYTDNEIYRKLLSDKLGTDLGYIYENVIAQMLISAGNELFYYTFSEMSEKDGELNKSKRNYEIDFLLSRKEKIVPIEVKSSGYNSHKSLDKFKEKYSARISNRYLLYTKDIRKEEDILCLPVYMAGLL</sequence>
<keyword evidence="3" id="KW-0547">Nucleotide-binding</keyword>
<dbReference type="GO" id="GO:0005524">
    <property type="term" value="F:ATP binding"/>
    <property type="evidence" value="ECO:0007669"/>
    <property type="project" value="UniProtKB-KW"/>
</dbReference>
<proteinExistence type="predicted"/>
<feature type="domain" description="DUF4143" evidence="2">
    <location>
        <begin position="233"/>
        <end position="407"/>
    </location>
</feature>
<reference evidence="3" key="1">
    <citation type="submission" date="2020-10" db="EMBL/GenBank/DDBJ databases">
        <authorList>
            <person name="Gilroy R."/>
        </authorList>
    </citation>
    <scope>NUCLEOTIDE SEQUENCE</scope>
    <source>
        <strain evidence="3">G3-3990</strain>
    </source>
</reference>
<evidence type="ECO:0000259" key="1">
    <source>
        <dbReference type="Pfam" id="PF13173"/>
    </source>
</evidence>
<dbReference type="InterPro" id="IPR025420">
    <property type="entry name" value="DUF4143"/>
</dbReference>
<dbReference type="Gene3D" id="3.40.50.300">
    <property type="entry name" value="P-loop containing nucleotide triphosphate hydrolases"/>
    <property type="match status" value="1"/>
</dbReference>
<dbReference type="AlphaFoldDB" id="A0A9D9HTQ3"/>